<name>A0A553R800_9TELE</name>
<dbReference type="SMART" id="SM00181">
    <property type="entry name" value="EGF"/>
    <property type="match status" value="2"/>
</dbReference>
<dbReference type="CDD" id="cd00054">
    <property type="entry name" value="EGF_CA"/>
    <property type="match status" value="1"/>
</dbReference>
<feature type="disulfide bond" evidence="5">
    <location>
        <begin position="1102"/>
        <end position="1129"/>
    </location>
</feature>
<reference evidence="11" key="2">
    <citation type="submission" date="2019-04" db="EMBL/GenBank/DDBJ databases">
        <authorList>
            <person name="Kadobianskyi M."/>
            <person name="Schulze L."/>
            <person name="Schuelke M."/>
            <person name="Judkewitz B."/>
        </authorList>
    </citation>
    <scope>NUCLEOTIDE SEQUENCE</scope>
    <source>
        <strain evidence="11">Bolton</strain>
        <tissue evidence="11">Whole-body</tissue>
    </source>
</reference>
<dbReference type="SMART" id="SM00060">
    <property type="entry name" value="FN3"/>
    <property type="match status" value="2"/>
</dbReference>
<feature type="domain" description="Fibronectin type-III" evidence="10">
    <location>
        <begin position="36"/>
        <end position="145"/>
    </location>
</feature>
<dbReference type="InterPro" id="IPR003961">
    <property type="entry name" value="FN3_dom"/>
</dbReference>
<evidence type="ECO:0000256" key="5">
    <source>
        <dbReference type="PROSITE-ProRule" id="PRU00122"/>
    </source>
</evidence>
<sequence>MLLRRRLALFVAVLGICSVSVCAKKSGGRKSERLSPPLDIQLETVNCTAFSIQWKMPRRHVSTITGYKVFYTEIKNNRPTSNAVVLEVPLSLEMLTTGQFDGQASFDVVIGKLKVGTQYRVSVGAYGWAGEGRPSMPRDISTSSHEKCMPPSPPSQPSVVAVSDTELALSWQHGESEGSAPVIYFLVAYIRPEMDTEWTYIREPVESRTMVLRGLIPETEYQFVIRAVNAHGISPPSAINSAVRTLGSAETGSGEYDLILSNSEGREEDRLDIDDSDYDVFIEEIKFPSSKKSDRRSQLRSRIGTPGNGNVIYKMRTPTPQNISSATGSTTTTTPTLPKAKTTPILPTKATPTQKTDPTPTPKTTPTSITPPTLITNATPVLKTNSTPTTLRTSPITKTTPTVVSSPTPTAFPPAVPSSSPSMTAWKGERARVYDAPCEEIICPPDSFCLNDYDTGGSRCHCNLGRQGHFCSEALLVNFPKFSGYSHMTFEPLKNSYQSFQITVEFKAEVEDGLLLYCGENEHGRGDFTSLALVRGKLHYRFNCGTGAAQIVSESSVVIGQWHTVTMFRDGMNGWLRLDNDTPVSGRSQGQYSKITFRTPLFLGGAPNAYWLVRVVGTNRGFQGCIQSLSINSKAVDIRPWPKGNALSGADIAECSNSVCELVICANGGICFANRADGFICLCPLGYKGVLCEESFPLTLPQFNRSMFSYASAPWPQPSQNYLSFMEFEVTFQPTDPDGTLLYTDDAASRDFLSISLVGGYVEFRFDCGSGAAVIRSEEAIAMNVWHELRVSRTAKNGILQVDNQRAVEGMAEGAFTQIKCSSPLFIGGVPNYEITKTSAAVLRPFSGTVQKMVMNERVVELNPGQAFGVNVLNANHPCVETPCANGGTCRANRDEYDCDYFIHNTSKPFLSFFYSLLCSRCAECGNYCLNMDVKAPCLTFLLSAVTESIEIPQFTGRSYLTYDHRDILKRVSGSRTNFFMRFKSTSGDGLLLWRGESPMRTNSDYLSLGLQDGALIFSYNLGSGAVSVILNGTFSDGKWHRVKAVRDGQSGKLTVDDYGAKTGRSPGNMRQLNVNGDLYIGGMKEIALHTNRQYMRGLVGCISHFTLATDFHLSLVDDAADGKNINTCTN</sequence>
<feature type="compositionally biased region" description="Low complexity" evidence="6">
    <location>
        <begin position="386"/>
        <end position="409"/>
    </location>
</feature>
<organism evidence="11 12">
    <name type="scientific">Danionella cerebrum</name>
    <dbReference type="NCBI Taxonomy" id="2873325"/>
    <lineage>
        <taxon>Eukaryota</taxon>
        <taxon>Metazoa</taxon>
        <taxon>Chordata</taxon>
        <taxon>Craniata</taxon>
        <taxon>Vertebrata</taxon>
        <taxon>Euteleostomi</taxon>
        <taxon>Actinopterygii</taxon>
        <taxon>Neopterygii</taxon>
        <taxon>Teleostei</taxon>
        <taxon>Ostariophysi</taxon>
        <taxon>Cypriniformes</taxon>
        <taxon>Danionidae</taxon>
        <taxon>Danioninae</taxon>
        <taxon>Danionella</taxon>
    </lineage>
</organism>
<feature type="disulfide bond" evidence="4">
    <location>
        <begin position="443"/>
        <end position="460"/>
    </location>
</feature>
<feature type="domain" description="Laminin G" evidence="8">
    <location>
        <begin position="477"/>
        <end position="655"/>
    </location>
</feature>
<feature type="domain" description="Laminin G" evidence="8">
    <location>
        <begin position="950"/>
        <end position="1129"/>
    </location>
</feature>
<dbReference type="CDD" id="cd00110">
    <property type="entry name" value="LamG"/>
    <property type="match status" value="3"/>
</dbReference>
<feature type="domain" description="Fibronectin type-III" evidence="10">
    <location>
        <begin position="153"/>
        <end position="248"/>
    </location>
</feature>
<dbReference type="SMART" id="SM00282">
    <property type="entry name" value="LamG"/>
    <property type="match status" value="3"/>
</dbReference>
<evidence type="ECO:0000256" key="3">
    <source>
        <dbReference type="ARBA" id="ARBA00023273"/>
    </source>
</evidence>
<dbReference type="CDD" id="cd00063">
    <property type="entry name" value="FN3"/>
    <property type="match status" value="2"/>
</dbReference>
<feature type="domain" description="EGF-like" evidence="9">
    <location>
        <begin position="656"/>
        <end position="693"/>
    </location>
</feature>
<dbReference type="PANTHER" id="PTHR15036:SF88">
    <property type="entry name" value="PIKACHURIN"/>
    <property type="match status" value="1"/>
</dbReference>
<evidence type="ECO:0000313" key="11">
    <source>
        <dbReference type="EMBL" id="TRY98296.1"/>
    </source>
</evidence>
<dbReference type="InterPro" id="IPR001791">
    <property type="entry name" value="Laminin_G"/>
</dbReference>
<dbReference type="SUPFAM" id="SSF49899">
    <property type="entry name" value="Concanavalin A-like lectins/glucanases"/>
    <property type="match status" value="3"/>
</dbReference>
<dbReference type="PROSITE" id="PS50853">
    <property type="entry name" value="FN3"/>
    <property type="match status" value="2"/>
</dbReference>
<dbReference type="PROSITE" id="PS00022">
    <property type="entry name" value="EGF_1"/>
    <property type="match status" value="2"/>
</dbReference>
<dbReference type="PROSITE" id="PS01186">
    <property type="entry name" value="EGF_2"/>
    <property type="match status" value="1"/>
</dbReference>
<dbReference type="GO" id="GO:0042995">
    <property type="term" value="C:cell projection"/>
    <property type="evidence" value="ECO:0007669"/>
    <property type="project" value="UniProtKB-SubCell"/>
</dbReference>
<dbReference type="FunFam" id="2.60.40.10:FF:002039">
    <property type="entry name" value="EGF-like, fibronectin type III and laminin G domains"/>
    <property type="match status" value="1"/>
</dbReference>
<dbReference type="FunFam" id="2.60.120.200:FF:000363">
    <property type="entry name" value="Agrin, putative"/>
    <property type="match status" value="1"/>
</dbReference>
<evidence type="ECO:0000256" key="4">
    <source>
        <dbReference type="PROSITE-ProRule" id="PRU00076"/>
    </source>
</evidence>
<evidence type="ECO:0000256" key="1">
    <source>
        <dbReference type="ARBA" id="ARBA00004316"/>
    </source>
</evidence>
<evidence type="ECO:0000259" key="9">
    <source>
        <dbReference type="PROSITE" id="PS50026"/>
    </source>
</evidence>
<reference evidence="11 12" key="1">
    <citation type="journal article" date="2019" name="Sci. Data">
        <title>Hybrid genome assembly and annotation of Danionella translucida.</title>
        <authorList>
            <person name="Kadobianskyi M."/>
            <person name="Schulze L."/>
            <person name="Schuelke M."/>
            <person name="Judkewitz B."/>
        </authorList>
    </citation>
    <scope>NUCLEOTIDE SEQUENCE [LARGE SCALE GENOMIC DNA]</scope>
    <source>
        <strain evidence="11 12">Bolton</strain>
    </source>
</reference>
<feature type="disulfide bond" evidence="4">
    <location>
        <begin position="683"/>
        <end position="692"/>
    </location>
</feature>
<dbReference type="Gene3D" id="2.10.25.10">
    <property type="entry name" value="Laminin"/>
    <property type="match status" value="1"/>
</dbReference>
<dbReference type="Proteomes" id="UP000316079">
    <property type="component" value="Unassembled WGS sequence"/>
</dbReference>
<evidence type="ECO:0000259" key="8">
    <source>
        <dbReference type="PROSITE" id="PS50025"/>
    </source>
</evidence>
<dbReference type="SMART" id="SM00179">
    <property type="entry name" value="EGF_CA"/>
    <property type="match status" value="1"/>
</dbReference>
<keyword evidence="4" id="KW-0245">EGF-like domain</keyword>
<dbReference type="Pfam" id="PF02210">
    <property type="entry name" value="Laminin_G_2"/>
    <property type="match status" value="1"/>
</dbReference>
<dbReference type="FunFam" id="2.60.120.200:FF:000034">
    <property type="entry name" value="pikachurin isoform X1"/>
    <property type="match status" value="1"/>
</dbReference>
<dbReference type="EMBL" id="SRMA01025177">
    <property type="protein sequence ID" value="TRY98296.1"/>
    <property type="molecule type" value="Genomic_DNA"/>
</dbReference>
<accession>A0A553R800</accession>
<dbReference type="STRING" id="623744.A0A553R800"/>
<dbReference type="InterPro" id="IPR036116">
    <property type="entry name" value="FN3_sf"/>
</dbReference>
<comment type="caution">
    <text evidence="11">The sequence shown here is derived from an EMBL/GenBank/DDBJ whole genome shotgun (WGS) entry which is preliminary data.</text>
</comment>
<feature type="region of interest" description="Disordered" evidence="6">
    <location>
        <begin position="134"/>
        <end position="157"/>
    </location>
</feature>
<dbReference type="Pfam" id="PF00054">
    <property type="entry name" value="Laminin_G_1"/>
    <property type="match status" value="2"/>
</dbReference>
<dbReference type="Pfam" id="PF00041">
    <property type="entry name" value="fn3"/>
    <property type="match status" value="2"/>
</dbReference>
<evidence type="ECO:0000259" key="10">
    <source>
        <dbReference type="PROSITE" id="PS50853"/>
    </source>
</evidence>
<proteinExistence type="predicted"/>
<comment type="subcellular location">
    <subcellularLocation>
        <location evidence="1">Cell projection</location>
    </subcellularLocation>
</comment>
<evidence type="ECO:0008006" key="13">
    <source>
        <dbReference type="Google" id="ProtNLM"/>
    </source>
</evidence>
<feature type="domain" description="Laminin G" evidence="8">
    <location>
        <begin position="700"/>
        <end position="879"/>
    </location>
</feature>
<feature type="compositionally biased region" description="Low complexity" evidence="6">
    <location>
        <begin position="323"/>
        <end position="373"/>
    </location>
</feature>
<dbReference type="AlphaFoldDB" id="A0A553R800"/>
<keyword evidence="7" id="KW-0732">Signal</keyword>
<evidence type="ECO:0000256" key="7">
    <source>
        <dbReference type="SAM" id="SignalP"/>
    </source>
</evidence>
<evidence type="ECO:0000256" key="6">
    <source>
        <dbReference type="SAM" id="MobiDB-lite"/>
    </source>
</evidence>
<dbReference type="InterPro" id="IPR013783">
    <property type="entry name" value="Ig-like_fold"/>
</dbReference>
<feature type="compositionally biased region" description="Polar residues" evidence="6">
    <location>
        <begin position="374"/>
        <end position="385"/>
    </location>
</feature>
<feature type="disulfide bond" evidence="4">
    <location>
        <begin position="462"/>
        <end position="471"/>
    </location>
</feature>
<dbReference type="InterPro" id="IPR000742">
    <property type="entry name" value="EGF"/>
</dbReference>
<evidence type="ECO:0000256" key="2">
    <source>
        <dbReference type="ARBA" id="ARBA00023157"/>
    </source>
</evidence>
<dbReference type="InterPro" id="IPR001881">
    <property type="entry name" value="EGF-like_Ca-bd_dom"/>
</dbReference>
<protein>
    <recommendedName>
        <fullName evidence="13">Pikachurin</fullName>
    </recommendedName>
</protein>
<dbReference type="Gene3D" id="2.60.40.10">
    <property type="entry name" value="Immunoglobulins"/>
    <property type="match status" value="2"/>
</dbReference>
<dbReference type="GO" id="GO:0005509">
    <property type="term" value="F:calcium ion binding"/>
    <property type="evidence" value="ECO:0007669"/>
    <property type="project" value="InterPro"/>
</dbReference>
<feature type="chain" id="PRO_5044617495" description="Pikachurin" evidence="7">
    <location>
        <begin position="24"/>
        <end position="1131"/>
    </location>
</feature>
<keyword evidence="2 4" id="KW-1015">Disulfide bond</keyword>
<keyword evidence="12" id="KW-1185">Reference proteome</keyword>
<dbReference type="PROSITE" id="PS50026">
    <property type="entry name" value="EGF_3"/>
    <property type="match status" value="2"/>
</dbReference>
<dbReference type="FunFam" id="2.60.120.200:FF:000032">
    <property type="entry name" value="pikachurin isoform X1"/>
    <property type="match status" value="1"/>
</dbReference>
<evidence type="ECO:0000313" key="12">
    <source>
        <dbReference type="Proteomes" id="UP000316079"/>
    </source>
</evidence>
<feature type="signal peptide" evidence="7">
    <location>
        <begin position="1"/>
        <end position="23"/>
    </location>
</feature>
<gene>
    <name evidence="11" type="ORF">DNTS_032800</name>
</gene>
<dbReference type="InterPro" id="IPR013320">
    <property type="entry name" value="ConA-like_dom_sf"/>
</dbReference>
<dbReference type="GO" id="GO:0005604">
    <property type="term" value="C:basement membrane"/>
    <property type="evidence" value="ECO:0007669"/>
    <property type="project" value="UniProtKB-ARBA"/>
</dbReference>
<dbReference type="InterPro" id="IPR056943">
    <property type="entry name" value="EGF_Pikachurin"/>
</dbReference>
<feature type="region of interest" description="Disordered" evidence="6">
    <location>
        <begin position="289"/>
        <end position="423"/>
    </location>
</feature>
<dbReference type="PROSITE" id="PS50025">
    <property type="entry name" value="LAM_G_DOMAIN"/>
    <property type="match status" value="3"/>
</dbReference>
<dbReference type="Pfam" id="PF00008">
    <property type="entry name" value="EGF"/>
    <property type="match status" value="1"/>
</dbReference>
<dbReference type="Pfam" id="PF25016">
    <property type="entry name" value="EGF_Pikachurin"/>
    <property type="match status" value="1"/>
</dbReference>
<keyword evidence="3" id="KW-0966">Cell projection</keyword>
<comment type="caution">
    <text evidence="4">Lacks conserved residue(s) required for the propagation of feature annotation.</text>
</comment>
<dbReference type="SUPFAM" id="SSF49265">
    <property type="entry name" value="Fibronectin type III"/>
    <property type="match status" value="1"/>
</dbReference>
<dbReference type="Gene3D" id="2.60.120.200">
    <property type="match status" value="3"/>
</dbReference>
<dbReference type="OrthoDB" id="10014052at2759"/>
<dbReference type="PANTHER" id="PTHR15036">
    <property type="entry name" value="PIKACHURIN-LIKE PROTEIN"/>
    <property type="match status" value="1"/>
</dbReference>
<feature type="domain" description="EGF-like" evidence="9">
    <location>
        <begin position="434"/>
        <end position="472"/>
    </location>
</feature>
<dbReference type="EMBL" id="SRMA01025177">
    <property type="protein sequence ID" value="TRY98295.1"/>
    <property type="molecule type" value="Genomic_DNA"/>
</dbReference>
<dbReference type="InterPro" id="IPR050372">
    <property type="entry name" value="Neurexin-related_CASP"/>
</dbReference>